<accession>A0ABQ5A255</accession>
<dbReference type="EMBL" id="BQNB010011902">
    <property type="protein sequence ID" value="GJS96644.1"/>
    <property type="molecule type" value="Genomic_DNA"/>
</dbReference>
<evidence type="ECO:0000313" key="2">
    <source>
        <dbReference type="EMBL" id="GJS96644.1"/>
    </source>
</evidence>
<dbReference type="PANTHER" id="PTHR35711">
    <property type="entry name" value="EXPRESSED PROTEIN"/>
    <property type="match status" value="1"/>
</dbReference>
<name>A0ABQ5A255_9ASTR</name>
<comment type="caution">
    <text evidence="2">The sequence shown here is derived from an EMBL/GenBank/DDBJ whole genome shotgun (WGS) entry which is preliminary data.</text>
</comment>
<reference evidence="2" key="1">
    <citation type="journal article" date="2022" name="Int. J. Mol. Sci.">
        <title>Draft Genome of Tanacetum Coccineum: Genomic Comparison of Closely Related Tanacetum-Family Plants.</title>
        <authorList>
            <person name="Yamashiro T."/>
            <person name="Shiraishi A."/>
            <person name="Nakayama K."/>
            <person name="Satake H."/>
        </authorList>
    </citation>
    <scope>NUCLEOTIDE SEQUENCE</scope>
</reference>
<gene>
    <name evidence="2" type="ORF">Tco_0803612</name>
</gene>
<reference evidence="2" key="2">
    <citation type="submission" date="2022-01" db="EMBL/GenBank/DDBJ databases">
        <authorList>
            <person name="Yamashiro T."/>
            <person name="Shiraishi A."/>
            <person name="Satake H."/>
            <person name="Nakayama K."/>
        </authorList>
    </citation>
    <scope>NUCLEOTIDE SEQUENCE</scope>
</reference>
<organism evidence="2 3">
    <name type="scientific">Tanacetum coccineum</name>
    <dbReference type="NCBI Taxonomy" id="301880"/>
    <lineage>
        <taxon>Eukaryota</taxon>
        <taxon>Viridiplantae</taxon>
        <taxon>Streptophyta</taxon>
        <taxon>Embryophyta</taxon>
        <taxon>Tracheophyta</taxon>
        <taxon>Spermatophyta</taxon>
        <taxon>Magnoliopsida</taxon>
        <taxon>eudicotyledons</taxon>
        <taxon>Gunneridae</taxon>
        <taxon>Pentapetalae</taxon>
        <taxon>asterids</taxon>
        <taxon>campanulids</taxon>
        <taxon>Asterales</taxon>
        <taxon>Asteraceae</taxon>
        <taxon>Asteroideae</taxon>
        <taxon>Anthemideae</taxon>
        <taxon>Anthemidinae</taxon>
        <taxon>Tanacetum</taxon>
    </lineage>
</organism>
<evidence type="ECO:0000313" key="3">
    <source>
        <dbReference type="Proteomes" id="UP001151760"/>
    </source>
</evidence>
<dbReference type="PANTHER" id="PTHR35711:SF1">
    <property type="entry name" value="ECTODERMAL, ISOFORM F"/>
    <property type="match status" value="1"/>
</dbReference>
<protein>
    <submittedName>
        <fullName evidence="2">Uncharacterized protein</fullName>
    </submittedName>
</protein>
<feature type="region of interest" description="Disordered" evidence="1">
    <location>
        <begin position="35"/>
        <end position="123"/>
    </location>
</feature>
<proteinExistence type="predicted"/>
<evidence type="ECO:0000256" key="1">
    <source>
        <dbReference type="SAM" id="MobiDB-lite"/>
    </source>
</evidence>
<keyword evidence="3" id="KW-1185">Reference proteome</keyword>
<sequence>MLTVPVCRTTDVYHVGLGMLREVDKARGARDTLVVLPAEEQPLPAAISPTADSPRYIADSDPEEDHEEDPEEDPADYPTDGGDDDDDDESSDDDEDDDVEEDEDEDKEEEHPAPTDSVPPPVHHVTARMSIRDQPPTPFWSKEEIARLLAKPSPPPLPASPTYPLGYRVAMIRLRAEAPSTSHPTPLGTPPSRTPPLLPIPAPTSSPSLLLPSTNHRADRPKVCLPPWKRLCIALGPRYEVGESSSAPAARLTEGLRTYYGFVATLNREIRRDPERDVGYGITNTWDEMLEGMQRAPTTDET</sequence>
<dbReference type="Proteomes" id="UP001151760">
    <property type="component" value="Unassembled WGS sequence"/>
</dbReference>
<feature type="compositionally biased region" description="Acidic residues" evidence="1">
    <location>
        <begin position="60"/>
        <end position="108"/>
    </location>
</feature>